<evidence type="ECO:0000313" key="1">
    <source>
        <dbReference type="EMBL" id="MXQ11767.1"/>
    </source>
</evidence>
<dbReference type="InterPro" id="IPR050767">
    <property type="entry name" value="Sel1_AlgK"/>
</dbReference>
<accession>A0A7X3MRB4</accession>
<dbReference type="Gene3D" id="1.25.40.10">
    <property type="entry name" value="Tetratricopeptide repeat domain"/>
    <property type="match status" value="4"/>
</dbReference>
<dbReference type="InterPro" id="IPR006597">
    <property type="entry name" value="Sel1-like"/>
</dbReference>
<dbReference type="Proteomes" id="UP000436483">
    <property type="component" value="Unassembled WGS sequence"/>
</dbReference>
<dbReference type="SMART" id="SM00671">
    <property type="entry name" value="SEL1"/>
    <property type="match status" value="11"/>
</dbReference>
<dbReference type="PANTHER" id="PTHR11102">
    <property type="entry name" value="SEL-1-LIKE PROTEIN"/>
    <property type="match status" value="1"/>
</dbReference>
<keyword evidence="2" id="KW-1185">Reference proteome</keyword>
<dbReference type="OrthoDB" id="9790300at2"/>
<dbReference type="SUPFAM" id="SSF81901">
    <property type="entry name" value="HCP-like"/>
    <property type="match status" value="3"/>
</dbReference>
<sequence length="641" mass="67060">MTSLGEYYLRGEGAPKDIAKGVAWLEKAGTYADIDAYKLLARHYRGEFGSAPDLPKAVEALSRAVALPGHGTSVLVSLARLYAAGIRGQPDIESALALYRQAADRGDPSGLTELAKLLLARPQDAEGTDVVALLKDAADRGSPDAMGLLSDLYECSAVVSPDMEQARSWLVRAAAAGHPRSIAALASRAGADPEMTRRNMEALKGAAEEGDRESMVLLSFAYRTGQGLDRDERLAAKWQEAALAPGEDRSRAQLLLARKLLNGERGGADEGFARGLLEEVARDGDANAAFELGRLLVSAAQSDGDARARGVALLQKAAASGIAPAMAILADQPDDQLRSTGRTAAEWRRSAAEAGNARAAISLAALAKDPSEASAWIARVESLPVCSARDMVELAQIQSRVNGSRGAEQARIWIQRAVDTMKFSEPDSATLFLIGRTMLEGVGGASDQQAALAYIKRSADAGKVEAMRFLGRHYASGALGEGDNGLAIEWLARALQGGDEGAATDLARLAASAEEDAPAAIAALRAAAEAGFAPAVREYGRSLQFGFGGAADPAQGAAWLRKAADAGDVMAMKELSRAYASGYGVELSANASTDWLLRAANAGDAEAMYGVSLAMTLGFGTEVNTEAAQKWLATAEATARR</sequence>
<dbReference type="InterPro" id="IPR011990">
    <property type="entry name" value="TPR-like_helical_dom_sf"/>
</dbReference>
<organism evidence="1 2">
    <name type="scientific">Microvirga makkahensis</name>
    <dbReference type="NCBI Taxonomy" id="1128670"/>
    <lineage>
        <taxon>Bacteria</taxon>
        <taxon>Pseudomonadati</taxon>
        <taxon>Pseudomonadota</taxon>
        <taxon>Alphaproteobacteria</taxon>
        <taxon>Hyphomicrobiales</taxon>
        <taxon>Methylobacteriaceae</taxon>
        <taxon>Microvirga</taxon>
    </lineage>
</organism>
<dbReference type="EMBL" id="WURB01000005">
    <property type="protein sequence ID" value="MXQ11767.1"/>
    <property type="molecule type" value="Genomic_DNA"/>
</dbReference>
<evidence type="ECO:0008006" key="3">
    <source>
        <dbReference type="Google" id="ProtNLM"/>
    </source>
</evidence>
<dbReference type="Pfam" id="PF08238">
    <property type="entry name" value="Sel1"/>
    <property type="match status" value="10"/>
</dbReference>
<dbReference type="AlphaFoldDB" id="A0A7X3MRB4"/>
<name>A0A7X3MRB4_9HYPH</name>
<proteinExistence type="predicted"/>
<reference evidence="1 2" key="1">
    <citation type="submission" date="2019-12" db="EMBL/GenBank/DDBJ databases">
        <authorList>
            <person name="Yuan C.-G."/>
        </authorList>
    </citation>
    <scope>NUCLEOTIDE SEQUENCE [LARGE SCALE GENOMIC DNA]</scope>
    <source>
        <strain evidence="1 2">KCTC 23863</strain>
    </source>
</reference>
<gene>
    <name evidence="1" type="ORF">GR328_09920</name>
</gene>
<dbReference type="RefSeq" id="WP_160884341.1">
    <property type="nucleotide sequence ID" value="NZ_WURB01000005.1"/>
</dbReference>
<dbReference type="PANTHER" id="PTHR11102:SF160">
    <property type="entry name" value="ERAD-ASSOCIATED E3 UBIQUITIN-PROTEIN LIGASE COMPONENT HRD3"/>
    <property type="match status" value="1"/>
</dbReference>
<reference evidence="1 2" key="2">
    <citation type="submission" date="2020-01" db="EMBL/GenBank/DDBJ databases">
        <title>Microvirga sp. nov., an arsenate reduction bacterium isolated from Tibet hotspring sediments.</title>
        <authorList>
            <person name="Xian W.-D."/>
            <person name="Li W.-J."/>
        </authorList>
    </citation>
    <scope>NUCLEOTIDE SEQUENCE [LARGE SCALE GENOMIC DNA]</scope>
    <source>
        <strain evidence="1 2">KCTC 23863</strain>
    </source>
</reference>
<evidence type="ECO:0000313" key="2">
    <source>
        <dbReference type="Proteomes" id="UP000436483"/>
    </source>
</evidence>
<comment type="caution">
    <text evidence="1">The sequence shown here is derived from an EMBL/GenBank/DDBJ whole genome shotgun (WGS) entry which is preliminary data.</text>
</comment>
<protein>
    <recommendedName>
        <fullName evidence="3">TPR repeat</fullName>
    </recommendedName>
</protein>